<feature type="compositionally biased region" description="Basic residues" evidence="1">
    <location>
        <begin position="346"/>
        <end position="356"/>
    </location>
</feature>
<evidence type="ECO:0000256" key="1">
    <source>
        <dbReference type="SAM" id="MobiDB-lite"/>
    </source>
</evidence>
<reference evidence="3" key="1">
    <citation type="submission" date="2017-10" db="EMBL/GenBank/DDBJ databases">
        <title>Rapid genome shrinkage in a self-fertile nematode reveals novel sperm competition proteins.</title>
        <authorList>
            <person name="Yin D."/>
            <person name="Schwarz E.M."/>
            <person name="Thomas C.G."/>
            <person name="Felde R.L."/>
            <person name="Korf I.F."/>
            <person name="Cutter A.D."/>
            <person name="Schartner C.M."/>
            <person name="Ralston E.J."/>
            <person name="Meyer B.J."/>
            <person name="Haag E.S."/>
        </authorList>
    </citation>
    <scope>NUCLEOTIDE SEQUENCE [LARGE SCALE GENOMIC DNA]</scope>
    <source>
        <strain evidence="3">JU1422</strain>
    </source>
</reference>
<dbReference type="Proteomes" id="UP000230233">
    <property type="component" value="Chromosome X"/>
</dbReference>
<feature type="region of interest" description="Disordered" evidence="1">
    <location>
        <begin position="133"/>
        <end position="211"/>
    </location>
</feature>
<accession>A0A2G5T2S3</accession>
<dbReference type="OrthoDB" id="10420451at2759"/>
<sequence>MNTDAQPAHQPLDGVEAPKETAPASSTPSVQQVMVPAQQQLSPFEIKNKEILRMGTYFGGAMVFNLPMQMMNHNRPLTAEMIQELQGPPVFQPPMCQPPMYPQPPMYFQQPPPLMGLQFQGQGWPLNRNYRSNYRRRENRNRHRCHNRCNHRRNHRGGYRQQNNPRGRYQPAQQNQHRQQNALEVVPDDNRNIANGSVADRSRQNELSRKQKRAIEFRARCKCYKQQNRGDLRPESQRGSSEGMGPQSSSEPLESQSSPGQLEEAMENISVSNDPGPSNSSEPSAPRSAWKTIGPYVPPKFIVVNVQTPEPMPKSVVLHKRQESGDSGVGSLASNNGNGNESGPRTYRKKIKSKNE</sequence>
<feature type="compositionally biased region" description="Low complexity" evidence="1">
    <location>
        <begin position="159"/>
        <end position="182"/>
    </location>
</feature>
<dbReference type="AlphaFoldDB" id="A0A2G5T2S3"/>
<evidence type="ECO:0000313" key="3">
    <source>
        <dbReference type="Proteomes" id="UP000230233"/>
    </source>
</evidence>
<keyword evidence="3" id="KW-1185">Reference proteome</keyword>
<feature type="compositionally biased region" description="Polar residues" evidence="1">
    <location>
        <begin position="269"/>
        <end position="283"/>
    </location>
</feature>
<protein>
    <submittedName>
        <fullName evidence="2">Uncharacterized protein</fullName>
    </submittedName>
</protein>
<dbReference type="EMBL" id="PDUG01000006">
    <property type="protein sequence ID" value="PIC21587.1"/>
    <property type="molecule type" value="Genomic_DNA"/>
</dbReference>
<feature type="compositionally biased region" description="Polar residues" evidence="1">
    <location>
        <begin position="332"/>
        <end position="343"/>
    </location>
</feature>
<proteinExistence type="predicted"/>
<feature type="compositionally biased region" description="Low complexity" evidence="1">
    <location>
        <begin position="245"/>
        <end position="261"/>
    </location>
</feature>
<name>A0A2G5T2S3_9PELO</name>
<comment type="caution">
    <text evidence="2">The sequence shown here is derived from an EMBL/GenBank/DDBJ whole genome shotgun (WGS) entry which is preliminary data.</text>
</comment>
<evidence type="ECO:0000313" key="2">
    <source>
        <dbReference type="EMBL" id="PIC21587.1"/>
    </source>
</evidence>
<gene>
    <name evidence="2" type="primary">Cnig_chr_X.g26368</name>
    <name evidence="2" type="ORF">B9Z55_026368</name>
</gene>
<organism evidence="2 3">
    <name type="scientific">Caenorhabditis nigoni</name>
    <dbReference type="NCBI Taxonomy" id="1611254"/>
    <lineage>
        <taxon>Eukaryota</taxon>
        <taxon>Metazoa</taxon>
        <taxon>Ecdysozoa</taxon>
        <taxon>Nematoda</taxon>
        <taxon>Chromadorea</taxon>
        <taxon>Rhabditida</taxon>
        <taxon>Rhabditina</taxon>
        <taxon>Rhabditomorpha</taxon>
        <taxon>Rhabditoidea</taxon>
        <taxon>Rhabditidae</taxon>
        <taxon>Peloderinae</taxon>
        <taxon>Caenorhabditis</taxon>
    </lineage>
</organism>
<feature type="region of interest" description="Disordered" evidence="1">
    <location>
        <begin position="313"/>
        <end position="356"/>
    </location>
</feature>
<feature type="region of interest" description="Disordered" evidence="1">
    <location>
        <begin position="1"/>
        <end position="30"/>
    </location>
</feature>
<feature type="compositionally biased region" description="Basic residues" evidence="1">
    <location>
        <begin position="133"/>
        <end position="158"/>
    </location>
</feature>
<feature type="compositionally biased region" description="Basic and acidic residues" evidence="1">
    <location>
        <begin position="200"/>
        <end position="211"/>
    </location>
</feature>
<feature type="region of interest" description="Disordered" evidence="1">
    <location>
        <begin position="227"/>
        <end position="293"/>
    </location>
</feature>